<sequence>MRKTIIKLSVFFLVFVLSLIIVSKIRNRGHDNLTMEMAPSTLPMVTMVTNGVEYNRLHGYCTDTDVAFQREHVTVLGEARDTGFVVDTCGRNVSGISIEVRSEDGSRLIESTQIKEFQVNDGRISGTIALKDLIERDMQYSLTILLDLDGASRVSYYTKVIWSDALYLTEKLDYVLDFHERLYDREAARELAKYLETNSKLESNASFHKVNIHSSFRQITWGELNVTEVQAPSIRLAEIATQTASLLLDYIVATEEGRSRTYYTVTEYYRIRYTSDRIYLLDYERTMTQIPETDHMFANDKILLGITGTDVPMMESEDGNVVVFQAAGRLFGYNLTTNKLTVIFGFYDEDNADARTMYNQHSIKILDVDEGGNVQFAVYGYMNRGRHEGEVGVQIYTHNSAQNTIEELLYIPYDKSYAVLDAEMKRLLYLNREQKLYLMLNNAVYGIDLAGRTYSRLLETAQDEGLQVSEDHKIAVWPVGEDIYHSTSLEIRNFGNDTRNTVSVQEGEVIRPLGFMEEDIIYGVARADDIVVENSGRIFYPMYKVCICNSAGELLKEYRQQDVYVTECTVTDNQITLERVRRLETGAYQETEQEHITNNLEAEKGKNMIVTADTEKYQRYVEIQLRNETDSQTVMTLTPKEIVYEGGRTLQLPDAEDNIRYYVYGPYGVYGIFNSPAGAVNLAYNLPGVVVNEKGTCVWLRGNRAAKNQIMAIKEEAVTEEKGALAVCLDAMLANEGITRNSQYLLDRGENVLRILEENMEGAEILDLTGCPLDAVLYYVNRDIPVLALLENGSAVLLVGFNEYNAGMLNPLTGSIDKMGMNDSAKWFEENGNQFITYMKQ</sequence>
<dbReference type="EMBL" id="OFSM01000012">
    <property type="protein sequence ID" value="SOY29817.1"/>
    <property type="molecule type" value="Genomic_DNA"/>
</dbReference>
<gene>
    <name evidence="1" type="ORF">AMURIS_02538</name>
</gene>
<dbReference type="Proteomes" id="UP000236311">
    <property type="component" value="Unassembled WGS sequence"/>
</dbReference>
<evidence type="ECO:0000313" key="1">
    <source>
        <dbReference type="EMBL" id="SOY29817.1"/>
    </source>
</evidence>
<proteinExistence type="predicted"/>
<dbReference type="RefSeq" id="WP_103239903.1">
    <property type="nucleotide sequence ID" value="NZ_JANJZD010000011.1"/>
</dbReference>
<accession>A0A2K4ZH76</accession>
<dbReference type="AlphaFoldDB" id="A0A2K4ZH76"/>
<protein>
    <submittedName>
        <fullName evidence="1">Uncharacterized protein</fullName>
    </submittedName>
</protein>
<dbReference type="OrthoDB" id="1761263at2"/>
<name>A0A2K4ZH76_9FIRM</name>
<organism evidence="1 2">
    <name type="scientific">Acetatifactor muris</name>
    <dbReference type="NCBI Taxonomy" id="879566"/>
    <lineage>
        <taxon>Bacteria</taxon>
        <taxon>Bacillati</taxon>
        <taxon>Bacillota</taxon>
        <taxon>Clostridia</taxon>
        <taxon>Lachnospirales</taxon>
        <taxon>Lachnospiraceae</taxon>
        <taxon>Acetatifactor</taxon>
    </lineage>
</organism>
<reference evidence="1 2" key="1">
    <citation type="submission" date="2018-01" db="EMBL/GenBank/DDBJ databases">
        <authorList>
            <person name="Gaut B.S."/>
            <person name="Morton B.R."/>
            <person name="Clegg M.T."/>
            <person name="Duvall M.R."/>
        </authorList>
    </citation>
    <scope>NUCLEOTIDE SEQUENCE [LARGE SCALE GENOMIC DNA]</scope>
    <source>
        <strain evidence="1">GP69</strain>
    </source>
</reference>
<evidence type="ECO:0000313" key="2">
    <source>
        <dbReference type="Proteomes" id="UP000236311"/>
    </source>
</evidence>
<keyword evidence="2" id="KW-1185">Reference proteome</keyword>